<dbReference type="PANTHER" id="PTHR38813:SF1">
    <property type="entry name" value="TOXIN RELE1-RELATED"/>
    <property type="match status" value="1"/>
</dbReference>
<evidence type="ECO:0000256" key="1">
    <source>
        <dbReference type="ARBA" id="ARBA00022649"/>
    </source>
</evidence>
<gene>
    <name evidence="2" type="ORF">S01H4_43300</name>
</gene>
<dbReference type="PANTHER" id="PTHR38813">
    <property type="match status" value="1"/>
</dbReference>
<dbReference type="InterPro" id="IPR035093">
    <property type="entry name" value="RelE/ParE_toxin_dom_sf"/>
</dbReference>
<dbReference type="Gene3D" id="3.30.2310.20">
    <property type="entry name" value="RelE-like"/>
    <property type="match status" value="1"/>
</dbReference>
<name>X1BRT6_9ZZZZ</name>
<dbReference type="InterPro" id="IPR052747">
    <property type="entry name" value="TA_system_RelE_toxin"/>
</dbReference>
<dbReference type="InterPro" id="IPR007712">
    <property type="entry name" value="RelE/ParE_toxin"/>
</dbReference>
<dbReference type="EMBL" id="BART01023871">
    <property type="protein sequence ID" value="GAG97785.1"/>
    <property type="molecule type" value="Genomic_DNA"/>
</dbReference>
<evidence type="ECO:0000313" key="2">
    <source>
        <dbReference type="EMBL" id="GAG97785.1"/>
    </source>
</evidence>
<dbReference type="AlphaFoldDB" id="X1BRT6"/>
<proteinExistence type="predicted"/>
<reference evidence="2" key="1">
    <citation type="journal article" date="2014" name="Front. Microbiol.">
        <title>High frequency of phylogenetically diverse reductive dehalogenase-homologous genes in deep subseafloor sedimentary metagenomes.</title>
        <authorList>
            <person name="Kawai M."/>
            <person name="Futagami T."/>
            <person name="Toyoda A."/>
            <person name="Takaki Y."/>
            <person name="Nishi S."/>
            <person name="Hori S."/>
            <person name="Arai W."/>
            <person name="Tsubouchi T."/>
            <person name="Morono Y."/>
            <person name="Uchiyama I."/>
            <person name="Ito T."/>
            <person name="Fujiyama A."/>
            <person name="Inagaki F."/>
            <person name="Takami H."/>
        </authorList>
    </citation>
    <scope>NUCLEOTIDE SEQUENCE</scope>
    <source>
        <strain evidence="2">Expedition CK06-06</strain>
    </source>
</reference>
<accession>X1BRT6</accession>
<dbReference type="SUPFAM" id="SSF143011">
    <property type="entry name" value="RelE-like"/>
    <property type="match status" value="1"/>
</dbReference>
<comment type="caution">
    <text evidence="2">The sequence shown here is derived from an EMBL/GenBank/DDBJ whole genome shotgun (WGS) entry which is preliminary data.</text>
</comment>
<dbReference type="Pfam" id="PF05016">
    <property type="entry name" value="ParE_toxin"/>
    <property type="match status" value="1"/>
</dbReference>
<evidence type="ECO:0008006" key="3">
    <source>
        <dbReference type="Google" id="ProtNLM"/>
    </source>
</evidence>
<protein>
    <recommendedName>
        <fullName evidence="3">Plasmid stabilization protein</fullName>
    </recommendedName>
</protein>
<sequence length="91" mass="11013">MKIRIEKSFAKDVNKIKDKKLLQNLSNIITELENSTSLREISHIKKIKGYKTFFRIRIGDYRLGLEELQGKDLYLIRILHRKEIYRYFPNK</sequence>
<keyword evidence="1" id="KW-1277">Toxin-antitoxin system</keyword>
<organism evidence="2">
    <name type="scientific">marine sediment metagenome</name>
    <dbReference type="NCBI Taxonomy" id="412755"/>
    <lineage>
        <taxon>unclassified sequences</taxon>
        <taxon>metagenomes</taxon>
        <taxon>ecological metagenomes</taxon>
    </lineage>
</organism>